<feature type="compositionally biased region" description="Polar residues" evidence="10">
    <location>
        <begin position="43"/>
        <end position="57"/>
    </location>
</feature>
<dbReference type="InterPro" id="IPR013947">
    <property type="entry name" value="Mediator_Med14"/>
</dbReference>
<dbReference type="GO" id="GO:0006357">
    <property type="term" value="P:regulation of transcription by RNA polymerase II"/>
    <property type="evidence" value="ECO:0007669"/>
    <property type="project" value="InterPro"/>
</dbReference>
<comment type="caution">
    <text evidence="12">The sequence shown here is derived from an EMBL/GenBank/DDBJ whole genome shotgun (WGS) entry which is preliminary data.</text>
</comment>
<evidence type="ECO:0000256" key="5">
    <source>
        <dbReference type="ARBA" id="ARBA00023159"/>
    </source>
</evidence>
<dbReference type="GO" id="GO:0016592">
    <property type="term" value="C:mediator complex"/>
    <property type="evidence" value="ECO:0007669"/>
    <property type="project" value="UniProtKB-UniRule"/>
</dbReference>
<dbReference type="InterPro" id="IPR055122">
    <property type="entry name" value="Med14_N"/>
</dbReference>
<comment type="similarity">
    <text evidence="2 9">Belongs to the Mediator complex subunit 14 family.</text>
</comment>
<comment type="function">
    <text evidence="9">Component of the Mediator complex, a coactivator involved in the regulated transcription of nearly all RNA polymerase II-dependent genes. Mediator functions as a bridge to convey information from gene-specific regulatory proteins to the basal RNA polymerase II transcription machinery. Mediator is recruited to promoters by direct interactions with regulatory proteins and serves as a scaffold for the assembly of a functional preinitiation complex with RNA polymerase II and the general transcription factors.</text>
</comment>
<evidence type="ECO:0000256" key="8">
    <source>
        <dbReference type="ARBA" id="ARBA00032007"/>
    </source>
</evidence>
<dbReference type="GeneID" id="68296392"/>
<dbReference type="Proteomes" id="UP000825890">
    <property type="component" value="Unassembled WGS sequence"/>
</dbReference>
<dbReference type="Pfam" id="PF08638">
    <property type="entry name" value="Med14"/>
    <property type="match status" value="1"/>
</dbReference>
<keyword evidence="5 9" id="KW-0010">Activator</keyword>
<feature type="region of interest" description="Disordered" evidence="10">
    <location>
        <begin position="1"/>
        <end position="99"/>
    </location>
</feature>
<keyword evidence="6 9" id="KW-0804">Transcription</keyword>
<dbReference type="EMBL" id="BOLY01000007">
    <property type="protein sequence ID" value="GIZ47732.1"/>
    <property type="molecule type" value="Genomic_DNA"/>
</dbReference>
<organism evidence="12 13">
    <name type="scientific">Cercospora kikuchii</name>
    <dbReference type="NCBI Taxonomy" id="84275"/>
    <lineage>
        <taxon>Eukaryota</taxon>
        <taxon>Fungi</taxon>
        <taxon>Dikarya</taxon>
        <taxon>Ascomycota</taxon>
        <taxon>Pezizomycotina</taxon>
        <taxon>Dothideomycetes</taxon>
        <taxon>Dothideomycetidae</taxon>
        <taxon>Mycosphaerellales</taxon>
        <taxon>Mycosphaerellaceae</taxon>
        <taxon>Cercospora</taxon>
    </lineage>
</organism>
<keyword evidence="7 9" id="KW-0539">Nucleus</keyword>
<dbReference type="OrthoDB" id="205099at2759"/>
<feature type="compositionally biased region" description="Polar residues" evidence="10">
    <location>
        <begin position="72"/>
        <end position="85"/>
    </location>
</feature>
<evidence type="ECO:0000256" key="6">
    <source>
        <dbReference type="ARBA" id="ARBA00023163"/>
    </source>
</evidence>
<evidence type="ECO:0000256" key="2">
    <source>
        <dbReference type="ARBA" id="ARBA00007813"/>
    </source>
</evidence>
<evidence type="ECO:0000256" key="7">
    <source>
        <dbReference type="ARBA" id="ARBA00023242"/>
    </source>
</evidence>
<dbReference type="GO" id="GO:0070847">
    <property type="term" value="C:core mediator complex"/>
    <property type="evidence" value="ECO:0007669"/>
    <property type="project" value="TreeGrafter"/>
</dbReference>
<feature type="domain" description="Mediator complex subunit MED14 N-terminal" evidence="11">
    <location>
        <begin position="103"/>
        <end position="309"/>
    </location>
</feature>
<gene>
    <name evidence="12" type="ORF">CKM354_001081700</name>
</gene>
<evidence type="ECO:0000256" key="9">
    <source>
        <dbReference type="RuleBase" id="RU365082"/>
    </source>
</evidence>
<evidence type="ECO:0000313" key="12">
    <source>
        <dbReference type="EMBL" id="GIZ47732.1"/>
    </source>
</evidence>
<accession>A0A9P3FJY5</accession>
<dbReference type="PANTHER" id="PTHR12809">
    <property type="entry name" value="MEDIATOR COMPLEX SUBUNIT"/>
    <property type="match status" value="1"/>
</dbReference>
<feature type="region of interest" description="Disordered" evidence="10">
    <location>
        <begin position="1037"/>
        <end position="1126"/>
    </location>
</feature>
<evidence type="ECO:0000259" key="11">
    <source>
        <dbReference type="Pfam" id="PF08638"/>
    </source>
</evidence>
<dbReference type="Pfam" id="PF26204">
    <property type="entry name" value="Med14_fung"/>
    <property type="match status" value="1"/>
</dbReference>
<evidence type="ECO:0000256" key="10">
    <source>
        <dbReference type="SAM" id="MobiDB-lite"/>
    </source>
</evidence>
<comment type="subunit">
    <text evidence="9">Component of the Mediator complex.</text>
</comment>
<dbReference type="PANTHER" id="PTHR12809:SF2">
    <property type="entry name" value="MEDIATOR OF RNA POLYMERASE II TRANSCRIPTION SUBUNIT 14"/>
    <property type="match status" value="1"/>
</dbReference>
<proteinExistence type="inferred from homology"/>
<evidence type="ECO:0000256" key="4">
    <source>
        <dbReference type="ARBA" id="ARBA00023015"/>
    </source>
</evidence>
<evidence type="ECO:0000313" key="13">
    <source>
        <dbReference type="Proteomes" id="UP000825890"/>
    </source>
</evidence>
<evidence type="ECO:0000256" key="1">
    <source>
        <dbReference type="ARBA" id="ARBA00004123"/>
    </source>
</evidence>
<reference evidence="12 13" key="1">
    <citation type="submission" date="2021-01" db="EMBL/GenBank/DDBJ databases">
        <title>Cercospora kikuchii MAFF 305040 whole genome shotgun sequence.</title>
        <authorList>
            <person name="Kashiwa T."/>
            <person name="Suzuki T."/>
        </authorList>
    </citation>
    <scope>NUCLEOTIDE SEQUENCE [LARGE SCALE GENOMIC DNA]</scope>
    <source>
        <strain evidence="12 13">MAFF 305040</strain>
    </source>
</reference>
<keyword evidence="4 9" id="KW-0805">Transcription regulation</keyword>
<sequence length="1126" mass="125007">MPGRLMMNQQGAVGPQDLKKDRSQAQTGNVSQKRDLAQMQGAAHTNGNTNGVLSGSLPNGLPAKNEPLPTYNGHSNGAGTSMSRPSTPPPLDQSWRTSENNKPFGVLLARLAQQCFGDLNATLNKMNDMPPPQSAASNGVVPQTFDPSKESLARKKALMDFASDQRDRFTKALILSDFARSEHDMAKLVDLKAWFDSQIASQDNAMRFIGITKHDVARAKMPNPNIEGAMELLANGKAPSKWPDLGYIPPPKLTAKQLASTLQDMNVIIATRLNLHEDLPHYFRDFSIANGRATFRVPGEFEVDLSVADEEPSSQFYLIDLRFSFTPAPALTDDLLRNALEAHTNEALSSKGLLGCYDFLHNFVLTHKINVLKSQSVQLFREKWFDCLVTETQRRVLAIQYWKDQAGKKSWIEFGISTGKSRGKHSRRRPTSQHSVRWFRQGQEVHDQAIFVDWDDLDLDVILSQVTAKHASWSLSTISDRLQALAGPRSQVRAQLSTSNSSADECNLTLSLPGLRNPIAVNIEPVTGLATISPSSRDAATAQRNLNRDPSTDNSASIAQLLCRAVQDKVRRVAASARWQLVDPRGFGPQPNFRALFGQDIVRHDIFACNEAWGENWSLCTTYSLAGQKWWVVQTNSRLVEEGRIIKSIVDARPLDVTTSALSRADLSRIQTMGEAEVSFAVLVQELGANKIPYHLERLSSLTFDGDRRDESATTVVYIRMSQQDLKKPELAPYKPLAITEWIRIVYEGLLDDNDGSEESRHDIRLTLESSQLKHLKDYLTTTQSRNGDVAMNASGGLALSLRAQFGQSYIKEIARLLKRCRDLDSALSAARHLQYTCTAVGLSKLAFTYGTSQQYNGVLSKKGGSTELKLGPSSSNPHQRIRTHLEEVYNRAADNPFFSLTFAMSASQPFLEAISELELKHSAQRTLTLHSHHVFSYSLVYHAPLAPCRFKIVIHWNNQPNTRNKTVSYTVTVWNRDGIKLPTDFTTALTDLSKDAGSPTEGWMGNNRGGFTSNAKGLRAMLQRLDDFMLSSTNGSNNAVEKLDKSETPLPETKPALSRNSSQTQAPTQQKPPTPAQMRNQARPPPNQIRPGQDSTARQMTVPATHGQRPNQNQGRVKKEIIELD</sequence>
<keyword evidence="13" id="KW-1185">Reference proteome</keyword>
<dbReference type="AlphaFoldDB" id="A0A9P3FJY5"/>
<dbReference type="GO" id="GO:0003712">
    <property type="term" value="F:transcription coregulator activity"/>
    <property type="evidence" value="ECO:0007669"/>
    <property type="project" value="UniProtKB-UniRule"/>
</dbReference>
<comment type="subcellular location">
    <subcellularLocation>
        <location evidence="1 9">Nucleus</location>
    </subcellularLocation>
</comment>
<evidence type="ECO:0000256" key="3">
    <source>
        <dbReference type="ARBA" id="ARBA00019619"/>
    </source>
</evidence>
<name>A0A9P3FJY5_9PEZI</name>
<dbReference type="RefSeq" id="XP_044662219.1">
    <property type="nucleotide sequence ID" value="XM_044806284.1"/>
</dbReference>
<protein>
    <recommendedName>
        <fullName evidence="3 9">Mediator of RNA polymerase II transcription subunit 14</fullName>
    </recommendedName>
    <alternativeName>
        <fullName evidence="8 9">Mediator complex subunit 14</fullName>
    </alternativeName>
</protein>